<proteinExistence type="predicted"/>
<name>A0ABR2F618_9ROSI</name>
<dbReference type="EMBL" id="JBBPBM010000008">
    <property type="protein sequence ID" value="KAK8572455.1"/>
    <property type="molecule type" value="Genomic_DNA"/>
</dbReference>
<protein>
    <submittedName>
        <fullName evidence="1">Uncharacterized protein</fullName>
    </submittedName>
</protein>
<evidence type="ECO:0000313" key="2">
    <source>
        <dbReference type="Proteomes" id="UP001472677"/>
    </source>
</evidence>
<accession>A0ABR2F618</accession>
<gene>
    <name evidence="1" type="ORF">V6N12_028508</name>
</gene>
<organism evidence="1 2">
    <name type="scientific">Hibiscus sabdariffa</name>
    <name type="common">roselle</name>
    <dbReference type="NCBI Taxonomy" id="183260"/>
    <lineage>
        <taxon>Eukaryota</taxon>
        <taxon>Viridiplantae</taxon>
        <taxon>Streptophyta</taxon>
        <taxon>Embryophyta</taxon>
        <taxon>Tracheophyta</taxon>
        <taxon>Spermatophyta</taxon>
        <taxon>Magnoliopsida</taxon>
        <taxon>eudicotyledons</taxon>
        <taxon>Gunneridae</taxon>
        <taxon>Pentapetalae</taxon>
        <taxon>rosids</taxon>
        <taxon>malvids</taxon>
        <taxon>Malvales</taxon>
        <taxon>Malvaceae</taxon>
        <taxon>Malvoideae</taxon>
        <taxon>Hibiscus</taxon>
    </lineage>
</organism>
<keyword evidence="2" id="KW-1185">Reference proteome</keyword>
<dbReference type="Proteomes" id="UP001472677">
    <property type="component" value="Unassembled WGS sequence"/>
</dbReference>
<reference evidence="1 2" key="1">
    <citation type="journal article" date="2024" name="G3 (Bethesda)">
        <title>Genome assembly of Hibiscus sabdariffa L. provides insights into metabolisms of medicinal natural products.</title>
        <authorList>
            <person name="Kim T."/>
        </authorList>
    </citation>
    <scope>NUCLEOTIDE SEQUENCE [LARGE SCALE GENOMIC DNA]</scope>
    <source>
        <strain evidence="1">TK-2024</strain>
        <tissue evidence="1">Old leaves</tissue>
    </source>
</reference>
<comment type="caution">
    <text evidence="1">The sequence shown here is derived from an EMBL/GenBank/DDBJ whole genome shotgun (WGS) entry which is preliminary data.</text>
</comment>
<sequence>MLIKVSRVSNIPAFIDISSDGTNFRIKIAVEEFLEETIFIDGSGPGGVVADSGIDEQINRRQPNFELAVPETDHVDTNLEPIIPYASAQLFPERQSLQITKLGISLYQSSTHVRAP</sequence>
<evidence type="ECO:0000313" key="1">
    <source>
        <dbReference type="EMBL" id="KAK8572455.1"/>
    </source>
</evidence>